<name>A0ABP3H0E7_9LACT</name>
<protein>
    <recommendedName>
        <fullName evidence="4">DUF3902 family protein</fullName>
    </recommendedName>
</protein>
<keyword evidence="1" id="KW-1133">Transmembrane helix</keyword>
<keyword evidence="3" id="KW-1185">Reference proteome</keyword>
<feature type="transmembrane region" description="Helical" evidence="1">
    <location>
        <begin position="12"/>
        <end position="34"/>
    </location>
</feature>
<accession>A0ABP3H0E7</accession>
<evidence type="ECO:0000313" key="2">
    <source>
        <dbReference type="EMBL" id="GAA0359301.1"/>
    </source>
</evidence>
<evidence type="ECO:0000313" key="3">
    <source>
        <dbReference type="Proteomes" id="UP001501166"/>
    </source>
</evidence>
<proteinExistence type="predicted"/>
<sequence>MNKIIKEKHYLVISLLSAVSVYLLSIAFQIMAYWGNGLFFYWIGAALTYLVWLAGTSFLIMAIRNNKMNFIYAIGYVVSGLLLTIGFMWVTFIISMGSAL</sequence>
<reference evidence="3" key="1">
    <citation type="journal article" date="2019" name="Int. J. Syst. Evol. Microbiol.">
        <title>The Global Catalogue of Microorganisms (GCM) 10K type strain sequencing project: providing services to taxonomists for standard genome sequencing and annotation.</title>
        <authorList>
            <consortium name="The Broad Institute Genomics Platform"/>
            <consortium name="The Broad Institute Genome Sequencing Center for Infectious Disease"/>
            <person name="Wu L."/>
            <person name="Ma J."/>
        </authorList>
    </citation>
    <scope>NUCLEOTIDE SEQUENCE [LARGE SCALE GENOMIC DNA]</scope>
    <source>
        <strain evidence="3">JCM 12662</strain>
    </source>
</reference>
<evidence type="ECO:0008006" key="4">
    <source>
        <dbReference type="Google" id="ProtNLM"/>
    </source>
</evidence>
<keyword evidence="1" id="KW-0472">Membrane</keyword>
<comment type="caution">
    <text evidence="2">The sequence shown here is derived from an EMBL/GenBank/DDBJ whole genome shotgun (WGS) entry which is preliminary data.</text>
</comment>
<dbReference type="EMBL" id="BAAACW010000061">
    <property type="protein sequence ID" value="GAA0359301.1"/>
    <property type="molecule type" value="Genomic_DNA"/>
</dbReference>
<dbReference type="Proteomes" id="UP001501166">
    <property type="component" value="Unassembled WGS sequence"/>
</dbReference>
<dbReference type="RefSeq" id="WP_343754505.1">
    <property type="nucleotide sequence ID" value="NZ_BAAACW010000061.1"/>
</dbReference>
<evidence type="ECO:0000256" key="1">
    <source>
        <dbReference type="SAM" id="Phobius"/>
    </source>
</evidence>
<feature type="transmembrane region" description="Helical" evidence="1">
    <location>
        <begin position="40"/>
        <end position="63"/>
    </location>
</feature>
<gene>
    <name evidence="2" type="ORF">GCM10008932_09890</name>
</gene>
<organism evidence="2 3">
    <name type="scientific">Alkalibacterium iburiense</name>
    <dbReference type="NCBI Taxonomy" id="290589"/>
    <lineage>
        <taxon>Bacteria</taxon>
        <taxon>Bacillati</taxon>
        <taxon>Bacillota</taxon>
        <taxon>Bacilli</taxon>
        <taxon>Lactobacillales</taxon>
        <taxon>Carnobacteriaceae</taxon>
        <taxon>Alkalibacterium</taxon>
    </lineage>
</organism>
<feature type="transmembrane region" description="Helical" evidence="1">
    <location>
        <begin position="70"/>
        <end position="94"/>
    </location>
</feature>
<keyword evidence="1" id="KW-0812">Transmembrane</keyword>